<evidence type="ECO:0000313" key="1">
    <source>
        <dbReference type="EMBL" id="KAA3484750.1"/>
    </source>
</evidence>
<gene>
    <name evidence="1" type="ORF">EPI10_006816</name>
</gene>
<organism evidence="1 2">
    <name type="scientific">Gossypium australe</name>
    <dbReference type="NCBI Taxonomy" id="47621"/>
    <lineage>
        <taxon>Eukaryota</taxon>
        <taxon>Viridiplantae</taxon>
        <taxon>Streptophyta</taxon>
        <taxon>Embryophyta</taxon>
        <taxon>Tracheophyta</taxon>
        <taxon>Spermatophyta</taxon>
        <taxon>Magnoliopsida</taxon>
        <taxon>eudicotyledons</taxon>
        <taxon>Gunneridae</taxon>
        <taxon>Pentapetalae</taxon>
        <taxon>rosids</taxon>
        <taxon>malvids</taxon>
        <taxon>Malvales</taxon>
        <taxon>Malvaceae</taxon>
        <taxon>Malvoideae</taxon>
        <taxon>Gossypium</taxon>
    </lineage>
</organism>
<dbReference type="AlphaFoldDB" id="A0A5B6WSA3"/>
<reference evidence="2" key="1">
    <citation type="journal article" date="2019" name="Plant Biotechnol. J.">
        <title>Genome sequencing of the Australian wild diploid species Gossypium australe highlights disease resistance and delayed gland morphogenesis.</title>
        <authorList>
            <person name="Cai Y."/>
            <person name="Cai X."/>
            <person name="Wang Q."/>
            <person name="Wang P."/>
            <person name="Zhang Y."/>
            <person name="Cai C."/>
            <person name="Xu Y."/>
            <person name="Wang K."/>
            <person name="Zhou Z."/>
            <person name="Wang C."/>
            <person name="Geng S."/>
            <person name="Li B."/>
            <person name="Dong Q."/>
            <person name="Hou Y."/>
            <person name="Wang H."/>
            <person name="Ai P."/>
            <person name="Liu Z."/>
            <person name="Yi F."/>
            <person name="Sun M."/>
            <person name="An G."/>
            <person name="Cheng J."/>
            <person name="Zhang Y."/>
            <person name="Shi Q."/>
            <person name="Xie Y."/>
            <person name="Shi X."/>
            <person name="Chang Y."/>
            <person name="Huang F."/>
            <person name="Chen Y."/>
            <person name="Hong S."/>
            <person name="Mi L."/>
            <person name="Sun Q."/>
            <person name="Zhang L."/>
            <person name="Zhou B."/>
            <person name="Peng R."/>
            <person name="Zhang X."/>
            <person name="Liu F."/>
        </authorList>
    </citation>
    <scope>NUCLEOTIDE SEQUENCE [LARGE SCALE GENOMIC DNA]</scope>
    <source>
        <strain evidence="2">cv. PA1801</strain>
    </source>
</reference>
<proteinExistence type="predicted"/>
<comment type="caution">
    <text evidence="1">The sequence shown here is derived from an EMBL/GenBank/DDBJ whole genome shotgun (WGS) entry which is preliminary data.</text>
</comment>
<sequence>MIENYGLQDNSLLKKVVLHSEKNGSLLIMNRPLMQNTTKKGRITKNSKRIKKALYPMEKEA</sequence>
<evidence type="ECO:0000313" key="2">
    <source>
        <dbReference type="Proteomes" id="UP000325315"/>
    </source>
</evidence>
<accession>A0A5B6WSA3</accession>
<keyword evidence="2" id="KW-1185">Reference proteome</keyword>
<dbReference type="Proteomes" id="UP000325315">
    <property type="component" value="Unassembled WGS sequence"/>
</dbReference>
<name>A0A5B6WSA3_9ROSI</name>
<protein>
    <submittedName>
        <fullName evidence="1">Uncharacterized protein</fullName>
    </submittedName>
</protein>
<dbReference type="EMBL" id="SMMG02000002">
    <property type="protein sequence ID" value="KAA3484750.1"/>
    <property type="molecule type" value="Genomic_DNA"/>
</dbReference>